<keyword evidence="3" id="KW-1185">Reference proteome</keyword>
<evidence type="ECO:0000256" key="1">
    <source>
        <dbReference type="SAM" id="Phobius"/>
    </source>
</evidence>
<dbReference type="STRING" id="157652.A0A371IEY2"/>
<keyword evidence="1" id="KW-0812">Transmembrane</keyword>
<feature type="non-terminal residue" evidence="2">
    <location>
        <position position="1"/>
    </location>
</feature>
<feature type="transmembrane region" description="Helical" evidence="1">
    <location>
        <begin position="17"/>
        <end position="36"/>
    </location>
</feature>
<dbReference type="OrthoDB" id="1113526at2759"/>
<dbReference type="AlphaFoldDB" id="A0A371IEY2"/>
<keyword evidence="1" id="KW-1133">Transmembrane helix</keyword>
<keyword evidence="1" id="KW-0472">Membrane</keyword>
<gene>
    <name evidence="2" type="primary">CSLA2</name>
    <name evidence="2" type="ORF">CR513_01506</name>
</gene>
<organism evidence="2 3">
    <name type="scientific">Mucuna pruriens</name>
    <name type="common">Velvet bean</name>
    <name type="synonym">Dolichos pruriens</name>
    <dbReference type="NCBI Taxonomy" id="157652"/>
    <lineage>
        <taxon>Eukaryota</taxon>
        <taxon>Viridiplantae</taxon>
        <taxon>Streptophyta</taxon>
        <taxon>Embryophyta</taxon>
        <taxon>Tracheophyta</taxon>
        <taxon>Spermatophyta</taxon>
        <taxon>Magnoliopsida</taxon>
        <taxon>eudicotyledons</taxon>
        <taxon>Gunneridae</taxon>
        <taxon>Pentapetalae</taxon>
        <taxon>rosids</taxon>
        <taxon>fabids</taxon>
        <taxon>Fabales</taxon>
        <taxon>Fabaceae</taxon>
        <taxon>Papilionoideae</taxon>
        <taxon>50 kb inversion clade</taxon>
        <taxon>NPAAA clade</taxon>
        <taxon>indigoferoid/millettioid clade</taxon>
        <taxon>Phaseoleae</taxon>
        <taxon>Mucuna</taxon>
    </lineage>
</organism>
<comment type="caution">
    <text evidence="2">The sequence shown here is derived from an EMBL/GenBank/DDBJ whole genome shotgun (WGS) entry which is preliminary data.</text>
</comment>
<reference evidence="2" key="1">
    <citation type="submission" date="2018-05" db="EMBL/GenBank/DDBJ databases">
        <title>Draft genome of Mucuna pruriens seed.</title>
        <authorList>
            <person name="Nnadi N.E."/>
            <person name="Vos R."/>
            <person name="Hasami M.H."/>
            <person name="Devisetty U.K."/>
            <person name="Aguiy J.C."/>
        </authorList>
    </citation>
    <scope>NUCLEOTIDE SEQUENCE [LARGE SCALE GENOMIC DNA]</scope>
    <source>
        <strain evidence="2">JCA_2017</strain>
    </source>
</reference>
<proteinExistence type="predicted"/>
<evidence type="ECO:0000313" key="2">
    <source>
        <dbReference type="EMBL" id="RDY13543.1"/>
    </source>
</evidence>
<protein>
    <submittedName>
        <fullName evidence="2">Glucomannan 4-beta-mannosyltransferase 2</fullName>
    </submittedName>
</protein>
<dbReference type="Proteomes" id="UP000257109">
    <property type="component" value="Unassembled WGS sequence"/>
</dbReference>
<dbReference type="EMBL" id="QJKJ01000256">
    <property type="protein sequence ID" value="RDY13543.1"/>
    <property type="molecule type" value="Genomic_DNA"/>
</dbReference>
<dbReference type="GO" id="GO:0016757">
    <property type="term" value="F:glycosyltransferase activity"/>
    <property type="evidence" value="ECO:0007669"/>
    <property type="project" value="UniProtKB-KW"/>
</dbReference>
<name>A0A371IEY2_MUCPR</name>
<accession>A0A371IEY2</accession>
<sequence length="86" mass="10282">MVNSQPKFFILKSIQGANFNFAMVYMDIVIILVKLFSKKLEQRYKYEPLQDDEELGNFNFPIMLMQILMFNEKRKIKFSSYSKLKA</sequence>
<evidence type="ECO:0000313" key="3">
    <source>
        <dbReference type="Proteomes" id="UP000257109"/>
    </source>
</evidence>